<organism evidence="2 3">
    <name type="scientific">Crotalaria pallida</name>
    <name type="common">Smooth rattlebox</name>
    <name type="synonym">Crotalaria striata</name>
    <dbReference type="NCBI Taxonomy" id="3830"/>
    <lineage>
        <taxon>Eukaryota</taxon>
        <taxon>Viridiplantae</taxon>
        <taxon>Streptophyta</taxon>
        <taxon>Embryophyta</taxon>
        <taxon>Tracheophyta</taxon>
        <taxon>Spermatophyta</taxon>
        <taxon>Magnoliopsida</taxon>
        <taxon>eudicotyledons</taxon>
        <taxon>Gunneridae</taxon>
        <taxon>Pentapetalae</taxon>
        <taxon>rosids</taxon>
        <taxon>fabids</taxon>
        <taxon>Fabales</taxon>
        <taxon>Fabaceae</taxon>
        <taxon>Papilionoideae</taxon>
        <taxon>50 kb inversion clade</taxon>
        <taxon>genistoids sensu lato</taxon>
        <taxon>core genistoids</taxon>
        <taxon>Crotalarieae</taxon>
        <taxon>Crotalaria</taxon>
    </lineage>
</organism>
<evidence type="ECO:0000313" key="3">
    <source>
        <dbReference type="Proteomes" id="UP001372338"/>
    </source>
</evidence>
<sequence length="106" mass="12558">MLHVQSSKTIEIGMDFSKEHYLRLNYLAFLLCLFFHIFLFLILLGQASTIIIIIIAIIFSPSELQLFSSSTLFNRSFYFLPRIFLLLLPKEKKNSRERPNNQRFQL</sequence>
<dbReference type="Proteomes" id="UP001372338">
    <property type="component" value="Unassembled WGS sequence"/>
</dbReference>
<comment type="caution">
    <text evidence="2">The sequence shown here is derived from an EMBL/GenBank/DDBJ whole genome shotgun (WGS) entry which is preliminary data.</text>
</comment>
<dbReference type="EMBL" id="JAYWIO010000003">
    <property type="protein sequence ID" value="KAK7273561.1"/>
    <property type="molecule type" value="Genomic_DNA"/>
</dbReference>
<evidence type="ECO:0000313" key="2">
    <source>
        <dbReference type="EMBL" id="KAK7273561.1"/>
    </source>
</evidence>
<protein>
    <submittedName>
        <fullName evidence="2">Uncharacterized protein</fullName>
    </submittedName>
</protein>
<keyword evidence="3" id="KW-1185">Reference proteome</keyword>
<gene>
    <name evidence="2" type="ORF">RIF29_14617</name>
</gene>
<feature type="transmembrane region" description="Helical" evidence="1">
    <location>
        <begin position="26"/>
        <end position="59"/>
    </location>
</feature>
<proteinExistence type="predicted"/>
<name>A0AAN9FE49_CROPI</name>
<accession>A0AAN9FE49</accession>
<keyword evidence="1" id="KW-1133">Transmembrane helix</keyword>
<keyword evidence="1" id="KW-0472">Membrane</keyword>
<reference evidence="2 3" key="1">
    <citation type="submission" date="2024-01" db="EMBL/GenBank/DDBJ databases">
        <title>The genomes of 5 underutilized Papilionoideae crops provide insights into root nodulation and disease resistanc.</title>
        <authorList>
            <person name="Yuan L."/>
        </authorList>
    </citation>
    <scope>NUCLEOTIDE SEQUENCE [LARGE SCALE GENOMIC DNA]</scope>
    <source>
        <strain evidence="2">ZHUSHIDOU_FW_LH</strain>
        <tissue evidence="2">Leaf</tissue>
    </source>
</reference>
<dbReference type="AlphaFoldDB" id="A0AAN9FE49"/>
<keyword evidence="1" id="KW-0812">Transmembrane</keyword>
<evidence type="ECO:0000256" key="1">
    <source>
        <dbReference type="SAM" id="Phobius"/>
    </source>
</evidence>